<dbReference type="GO" id="GO:0042910">
    <property type="term" value="F:xenobiotic transmembrane transporter activity"/>
    <property type="evidence" value="ECO:0007669"/>
    <property type="project" value="InterPro"/>
</dbReference>
<dbReference type="CDD" id="cd13136">
    <property type="entry name" value="MATE_DinF_like"/>
    <property type="match status" value="1"/>
</dbReference>
<feature type="transmembrane region" description="Helical" evidence="7">
    <location>
        <begin position="537"/>
        <end position="562"/>
    </location>
</feature>
<keyword evidence="3 7" id="KW-0812">Transmembrane</keyword>
<evidence type="ECO:0000256" key="1">
    <source>
        <dbReference type="ARBA" id="ARBA00004141"/>
    </source>
</evidence>
<dbReference type="OrthoDB" id="2126698at2759"/>
<feature type="transmembrane region" description="Helical" evidence="7">
    <location>
        <begin position="511"/>
        <end position="531"/>
    </location>
</feature>
<dbReference type="InterPro" id="IPR002528">
    <property type="entry name" value="MATE_fam"/>
</dbReference>
<comment type="caution">
    <text evidence="8">The sequence shown here is derived from an EMBL/GenBank/DDBJ whole genome shotgun (WGS) entry which is preliminary data.</text>
</comment>
<dbReference type="OMA" id="MDGIWLA"/>
<dbReference type="GO" id="GO:0016020">
    <property type="term" value="C:membrane"/>
    <property type="evidence" value="ECO:0007669"/>
    <property type="project" value="UniProtKB-SubCell"/>
</dbReference>
<feature type="transmembrane region" description="Helical" evidence="7">
    <location>
        <begin position="445"/>
        <end position="464"/>
    </location>
</feature>
<accession>A0A5J4Z3E4</accession>
<evidence type="ECO:0000256" key="7">
    <source>
        <dbReference type="SAM" id="Phobius"/>
    </source>
</evidence>
<comment type="subcellular location">
    <subcellularLocation>
        <location evidence="1">Membrane</location>
        <topology evidence="1">Multi-pass membrane protein</topology>
    </subcellularLocation>
</comment>
<dbReference type="Proteomes" id="UP000324585">
    <property type="component" value="Unassembled WGS sequence"/>
</dbReference>
<keyword evidence="9" id="KW-1185">Reference proteome</keyword>
<evidence type="ECO:0000256" key="6">
    <source>
        <dbReference type="SAM" id="MobiDB-lite"/>
    </source>
</evidence>
<reference evidence="9" key="1">
    <citation type="journal article" date="2019" name="Nat. Commun.">
        <title>Expansion of phycobilisome linker gene families in mesophilic red algae.</title>
        <authorList>
            <person name="Lee J."/>
            <person name="Kim D."/>
            <person name="Bhattacharya D."/>
            <person name="Yoon H.S."/>
        </authorList>
    </citation>
    <scope>NUCLEOTIDE SEQUENCE [LARGE SCALE GENOMIC DNA]</scope>
    <source>
        <strain evidence="9">CCMP 1328</strain>
    </source>
</reference>
<name>A0A5J4Z3E4_PORPP</name>
<gene>
    <name evidence="8" type="ORF">FVE85_5317</name>
</gene>
<feature type="transmembrane region" description="Helical" evidence="7">
    <location>
        <begin position="176"/>
        <end position="201"/>
    </location>
</feature>
<evidence type="ECO:0000313" key="9">
    <source>
        <dbReference type="Proteomes" id="UP000324585"/>
    </source>
</evidence>
<evidence type="ECO:0000256" key="3">
    <source>
        <dbReference type="ARBA" id="ARBA00022692"/>
    </source>
</evidence>
<feature type="transmembrane region" description="Helical" evidence="7">
    <location>
        <begin position="222"/>
        <end position="244"/>
    </location>
</feature>
<evidence type="ECO:0000256" key="2">
    <source>
        <dbReference type="ARBA" id="ARBA00010199"/>
    </source>
</evidence>
<dbReference type="NCBIfam" id="TIGR00797">
    <property type="entry name" value="matE"/>
    <property type="match status" value="1"/>
</dbReference>
<dbReference type="AlphaFoldDB" id="A0A5J4Z3E4"/>
<dbReference type="Pfam" id="PF01554">
    <property type="entry name" value="MatE"/>
    <property type="match status" value="2"/>
</dbReference>
<dbReference type="PANTHER" id="PTHR42893">
    <property type="entry name" value="PROTEIN DETOXIFICATION 44, CHLOROPLASTIC-RELATED"/>
    <property type="match status" value="1"/>
</dbReference>
<feature type="transmembrane region" description="Helical" evidence="7">
    <location>
        <begin position="264"/>
        <end position="285"/>
    </location>
</feature>
<evidence type="ECO:0000313" key="8">
    <source>
        <dbReference type="EMBL" id="KAA8497732.1"/>
    </source>
</evidence>
<dbReference type="GO" id="GO:0015297">
    <property type="term" value="F:antiporter activity"/>
    <property type="evidence" value="ECO:0007669"/>
    <property type="project" value="InterPro"/>
</dbReference>
<keyword evidence="5 7" id="KW-0472">Membrane</keyword>
<organism evidence="8 9">
    <name type="scientific">Porphyridium purpureum</name>
    <name type="common">Red alga</name>
    <name type="synonym">Porphyridium cruentum</name>
    <dbReference type="NCBI Taxonomy" id="35688"/>
    <lineage>
        <taxon>Eukaryota</taxon>
        <taxon>Rhodophyta</taxon>
        <taxon>Bangiophyceae</taxon>
        <taxon>Porphyridiales</taxon>
        <taxon>Porphyridiaceae</taxon>
        <taxon>Porphyridium</taxon>
    </lineage>
</organism>
<feature type="compositionally biased region" description="Low complexity" evidence="6">
    <location>
        <begin position="63"/>
        <end position="84"/>
    </location>
</feature>
<proteinExistence type="inferred from homology"/>
<sequence length="574" mass="61614">MEAFVGYAGVSHAAYLCERAKRAAVPVQRWTRSPAPRCVVCERRWLAPRRHRARATPRLKGPLGASLSSSSSASSSSSSDGSSSNREETDHTKLAPVQRTGEILAGDMDAGKQCSSEDENIELPEETFREYLVTAFKRNPIDRDILRLALPAVGALALDPLVALADTALIGRLGSIALGGVGISNNVFNLSFTVFNFLGMATTPTIAQHYGRGDLAKASRTIARGLWISATVGLVAMALLSVASRQVVAFFGANELVAPQAVRYLRMRLIAAPFFLGGMVCQGAFRGFQDTQTPFLMAILANTVNLSLFPLLIFGAGMGVQGAGLATALSQITLTSGLFILLVKKKMLNLTDLFRVPEFAKLIPMLRTGAILSVRTFSILSTVSLATATAARMGNVESAAFEVTRQVWALFARLLDAVSVAAQSLIPVELGKKKYVRARQVSRRLLQVGFLLGLLFCGILQGLGAKMASIFSRDPAVVAMIAACFPLMAFFEPLNGLVFVLDGCFTAGRQFVYLAGAIFTASVCAWSALYVTRALNLGLLAVWASLNLMMVLRCILLGVRYYSKASPVPKRKDG</sequence>
<dbReference type="PANTHER" id="PTHR42893:SF46">
    <property type="entry name" value="PROTEIN DETOXIFICATION 44, CHLOROPLASTIC"/>
    <property type="match status" value="1"/>
</dbReference>
<feature type="transmembrane region" description="Helical" evidence="7">
    <location>
        <begin position="476"/>
        <end position="499"/>
    </location>
</feature>
<feature type="transmembrane region" description="Helical" evidence="7">
    <location>
        <begin position="297"/>
        <end position="317"/>
    </location>
</feature>
<evidence type="ECO:0000256" key="5">
    <source>
        <dbReference type="ARBA" id="ARBA00023136"/>
    </source>
</evidence>
<feature type="transmembrane region" description="Helical" evidence="7">
    <location>
        <begin position="323"/>
        <end position="343"/>
    </location>
</feature>
<keyword evidence="4 7" id="KW-1133">Transmembrane helix</keyword>
<feature type="region of interest" description="Disordered" evidence="6">
    <location>
        <begin position="51"/>
        <end position="100"/>
    </location>
</feature>
<evidence type="ECO:0000256" key="4">
    <source>
        <dbReference type="ARBA" id="ARBA00022989"/>
    </source>
</evidence>
<dbReference type="InterPro" id="IPR044644">
    <property type="entry name" value="DinF-like"/>
</dbReference>
<dbReference type="EMBL" id="VRMN01000001">
    <property type="protein sequence ID" value="KAA8497732.1"/>
    <property type="molecule type" value="Genomic_DNA"/>
</dbReference>
<protein>
    <submittedName>
        <fullName evidence="8">Protein DETOXIFICATION 43</fullName>
    </submittedName>
</protein>
<comment type="similarity">
    <text evidence="2">Belongs to the multi antimicrobial extrusion (MATE) (TC 2.A.66.1) family.</text>
</comment>